<proteinExistence type="predicted"/>
<dbReference type="AlphaFoldDB" id="A0A1Q8WY74"/>
<accession>A0A1Q8WY74</accession>
<name>A0A1Q8WY74_9ACTO</name>
<dbReference type="EMBL" id="MSKS01000002">
    <property type="protein sequence ID" value="OLO72979.1"/>
    <property type="molecule type" value="Genomic_DNA"/>
</dbReference>
<protein>
    <submittedName>
        <fullName evidence="1">Uncharacterized protein</fullName>
    </submittedName>
</protein>
<gene>
    <name evidence="1" type="ORF">BKH20_00850</name>
</gene>
<reference evidence="1 2" key="1">
    <citation type="submission" date="2016-12" db="EMBL/GenBank/DDBJ databases">
        <title>Genomic comparison of strains in the 'Actinomyces naeslundii' group.</title>
        <authorList>
            <person name="Mughal S.R."/>
            <person name="Do T."/>
            <person name="Gilbert S.C."/>
            <person name="Witherden E.A."/>
            <person name="Didelot X."/>
            <person name="Beighton D."/>
        </authorList>
    </citation>
    <scope>NUCLEOTIDE SEQUENCE [LARGE SCALE GENOMIC DNA]</scope>
    <source>
        <strain evidence="1 2">WE8B-23</strain>
    </source>
</reference>
<evidence type="ECO:0000313" key="2">
    <source>
        <dbReference type="Proteomes" id="UP000185963"/>
    </source>
</evidence>
<comment type="caution">
    <text evidence="1">The sequence shown here is derived from an EMBL/GenBank/DDBJ whole genome shotgun (WGS) entry which is preliminary data.</text>
</comment>
<sequence>MGLWCLLAGVVAIEGQGCVASRFTSRNSGTTGMSCRKAFERCVRNLRALLDAWFPKGGA</sequence>
<dbReference type="Proteomes" id="UP000185963">
    <property type="component" value="Unassembled WGS sequence"/>
</dbReference>
<evidence type="ECO:0000313" key="1">
    <source>
        <dbReference type="EMBL" id="OLO72979.1"/>
    </source>
</evidence>
<organism evidence="1 2">
    <name type="scientific">Actinomyces oris</name>
    <dbReference type="NCBI Taxonomy" id="544580"/>
    <lineage>
        <taxon>Bacteria</taxon>
        <taxon>Bacillati</taxon>
        <taxon>Actinomycetota</taxon>
        <taxon>Actinomycetes</taxon>
        <taxon>Actinomycetales</taxon>
        <taxon>Actinomycetaceae</taxon>
        <taxon>Actinomyces</taxon>
    </lineage>
</organism>